<reference evidence="1 2" key="1">
    <citation type="submission" date="2018-08" db="EMBL/GenBank/DDBJ databases">
        <title>SeSz_2, Complete genome sequences of 3 novel enterobacteria, Pakpunavirus like phages.</title>
        <authorList>
            <person name="Yuan S."/>
            <person name="Ma Y."/>
            <person name="Liu Q."/>
        </authorList>
    </citation>
    <scope>NUCLEOTIDE SEQUENCE [LARGE SCALE GENOMIC DNA]</scope>
</reference>
<dbReference type="Proteomes" id="UP000289670">
    <property type="component" value="Segment"/>
</dbReference>
<dbReference type="EMBL" id="MH791412">
    <property type="protein sequence ID" value="QAY00935.1"/>
    <property type="molecule type" value="Genomic_DNA"/>
</dbReference>
<evidence type="ECO:0000313" key="2">
    <source>
        <dbReference type="Proteomes" id="UP000289670"/>
    </source>
</evidence>
<sequence>MDYHKLITAFINNGLNEKDAFDAAYAYRNCDLVLEGDSQEDYDKAVKEEISCWEV</sequence>
<proteinExistence type="predicted"/>
<evidence type="ECO:0000313" key="1">
    <source>
        <dbReference type="EMBL" id="QAY00935.1"/>
    </source>
</evidence>
<gene>
    <name evidence="1" type="ORF">SeSz2_77</name>
</gene>
<name>A0A411BGY3_9CAUD</name>
<keyword evidence="2" id="KW-1185">Reference proteome</keyword>
<accession>A0A411BGY3</accession>
<protein>
    <submittedName>
        <fullName evidence="1">Uncharacterized protein</fullName>
    </submittedName>
</protein>
<organism evidence="1 2">
    <name type="scientific">Salmonella phage SeSz-2</name>
    <dbReference type="NCBI Taxonomy" id="2419753"/>
    <lineage>
        <taxon>Viruses</taxon>
        <taxon>Duplodnaviria</taxon>
        <taxon>Heunggongvirae</taxon>
        <taxon>Uroviricota</taxon>
        <taxon>Caudoviricetes</taxon>
        <taxon>Skatevirus</taxon>
        <taxon>Skatevirus SeSz2</taxon>
    </lineage>
</organism>